<evidence type="ECO:0000313" key="1">
    <source>
        <dbReference type="EMBL" id="KAE8973445.1"/>
    </source>
</evidence>
<gene>
    <name evidence="1" type="ORF">PR001_g26304</name>
    <name evidence="2" type="ORF">PR003_g27551</name>
</gene>
<reference evidence="1 3" key="1">
    <citation type="submission" date="2018-09" db="EMBL/GenBank/DDBJ databases">
        <title>Genomic investigation of the strawberry pathogen Phytophthora fragariae indicates pathogenicity is determined by transcriptional variation in three key races.</title>
        <authorList>
            <person name="Adams T.M."/>
            <person name="Armitage A.D."/>
            <person name="Sobczyk M.K."/>
            <person name="Bates H.J."/>
            <person name="Dunwell J.M."/>
            <person name="Nellist C.F."/>
            <person name="Harrison R.J."/>
        </authorList>
    </citation>
    <scope>NUCLEOTIDE SEQUENCE [LARGE SCALE GENOMIC DNA]</scope>
    <source>
        <strain evidence="1 3">SCRP249</strain>
        <strain evidence="2 4">SCRP333</strain>
    </source>
</reference>
<evidence type="ECO:0000313" key="3">
    <source>
        <dbReference type="Proteomes" id="UP000429607"/>
    </source>
</evidence>
<evidence type="ECO:0000313" key="2">
    <source>
        <dbReference type="EMBL" id="KAE9281890.1"/>
    </source>
</evidence>
<organism evidence="1 3">
    <name type="scientific">Phytophthora rubi</name>
    <dbReference type="NCBI Taxonomy" id="129364"/>
    <lineage>
        <taxon>Eukaryota</taxon>
        <taxon>Sar</taxon>
        <taxon>Stramenopiles</taxon>
        <taxon>Oomycota</taxon>
        <taxon>Peronosporomycetes</taxon>
        <taxon>Peronosporales</taxon>
        <taxon>Peronosporaceae</taxon>
        <taxon>Phytophthora</taxon>
    </lineage>
</organism>
<keyword evidence="4" id="KW-1185">Reference proteome</keyword>
<accession>A0A6A3HXF1</accession>
<name>A0A6A3HXF1_9STRA</name>
<dbReference type="Proteomes" id="UP000429607">
    <property type="component" value="Unassembled WGS sequence"/>
</dbReference>
<sequence length="110" mass="12335">MLINYEEMAADGTPESLSQFEVCRSKQRRICSSMTRGIFGCQSARVQDGAGRRGAPAMRNTPRRLGKVKENLGEGEVYMYWCLLQTETCTQYLVKRPAVARRVKAGLAND</sequence>
<dbReference type="Proteomes" id="UP000434957">
    <property type="component" value="Unassembled WGS sequence"/>
</dbReference>
<evidence type="ECO:0000313" key="4">
    <source>
        <dbReference type="Proteomes" id="UP000434957"/>
    </source>
</evidence>
<proteinExistence type="predicted"/>
<protein>
    <submittedName>
        <fullName evidence="1">Uncharacterized protein</fullName>
    </submittedName>
</protein>
<dbReference type="EMBL" id="QXFT01003885">
    <property type="protein sequence ID" value="KAE9281890.1"/>
    <property type="molecule type" value="Genomic_DNA"/>
</dbReference>
<dbReference type="AlphaFoldDB" id="A0A6A3HXF1"/>
<dbReference type="EMBL" id="QXFV01003848">
    <property type="protein sequence ID" value="KAE8973445.1"/>
    <property type="molecule type" value="Genomic_DNA"/>
</dbReference>
<comment type="caution">
    <text evidence="1">The sequence shown here is derived from an EMBL/GenBank/DDBJ whole genome shotgun (WGS) entry which is preliminary data.</text>
</comment>